<evidence type="ECO:0000313" key="1">
    <source>
        <dbReference type="EMBL" id="MEQ2281471.1"/>
    </source>
</evidence>
<sequence>MTFYNVDPLLSVLFRLFKKTQPQNNKPNKMLNFLQQLLTEKSLNTVDCFPTIHKIKSDTVHCAVLRIKLKARPSLKTLFLQHSSLSDSFSYAVCLKCCSLWLLMTYNLQFITLGLKCVKFYWFYVSCI</sequence>
<reference evidence="1 2" key="1">
    <citation type="submission" date="2021-06" db="EMBL/GenBank/DDBJ databases">
        <authorList>
            <person name="Palmer J.M."/>
        </authorList>
    </citation>
    <scope>NUCLEOTIDE SEQUENCE [LARGE SCALE GENOMIC DNA]</scope>
    <source>
        <strain evidence="1 2">AS_MEX2019</strain>
        <tissue evidence="1">Muscle</tissue>
    </source>
</reference>
<gene>
    <name evidence="1" type="ORF">AMECASPLE_030735</name>
</gene>
<organism evidence="1 2">
    <name type="scientific">Ameca splendens</name>
    <dbReference type="NCBI Taxonomy" id="208324"/>
    <lineage>
        <taxon>Eukaryota</taxon>
        <taxon>Metazoa</taxon>
        <taxon>Chordata</taxon>
        <taxon>Craniata</taxon>
        <taxon>Vertebrata</taxon>
        <taxon>Euteleostomi</taxon>
        <taxon>Actinopterygii</taxon>
        <taxon>Neopterygii</taxon>
        <taxon>Teleostei</taxon>
        <taxon>Neoteleostei</taxon>
        <taxon>Acanthomorphata</taxon>
        <taxon>Ovalentaria</taxon>
        <taxon>Atherinomorphae</taxon>
        <taxon>Cyprinodontiformes</taxon>
        <taxon>Goodeidae</taxon>
        <taxon>Ameca</taxon>
    </lineage>
</organism>
<dbReference type="EMBL" id="JAHRIP010003714">
    <property type="protein sequence ID" value="MEQ2281471.1"/>
    <property type="molecule type" value="Genomic_DNA"/>
</dbReference>
<keyword evidence="2" id="KW-1185">Reference proteome</keyword>
<evidence type="ECO:0000313" key="2">
    <source>
        <dbReference type="Proteomes" id="UP001469553"/>
    </source>
</evidence>
<protein>
    <submittedName>
        <fullName evidence="1">Uncharacterized protein</fullName>
    </submittedName>
</protein>
<comment type="caution">
    <text evidence="1">The sequence shown here is derived from an EMBL/GenBank/DDBJ whole genome shotgun (WGS) entry which is preliminary data.</text>
</comment>
<dbReference type="Proteomes" id="UP001469553">
    <property type="component" value="Unassembled WGS sequence"/>
</dbReference>
<proteinExistence type="predicted"/>
<accession>A0ABV0XJ23</accession>
<name>A0ABV0XJ23_9TELE</name>